<dbReference type="AlphaFoldDB" id="A0AAD4NII3"/>
<dbReference type="SMART" id="SM00254">
    <property type="entry name" value="ShKT"/>
    <property type="match status" value="2"/>
</dbReference>
<reference evidence="4" key="1">
    <citation type="submission" date="2022-01" db="EMBL/GenBank/DDBJ databases">
        <title>Genome Sequence Resource for Two Populations of Ditylenchus destructor, the Migratory Endoparasitic Phytonematode.</title>
        <authorList>
            <person name="Zhang H."/>
            <person name="Lin R."/>
            <person name="Xie B."/>
        </authorList>
    </citation>
    <scope>NUCLEOTIDE SEQUENCE</scope>
    <source>
        <strain evidence="4">BazhouSP</strain>
    </source>
</reference>
<comment type="caution">
    <text evidence="4">The sequence shown here is derived from an EMBL/GenBank/DDBJ whole genome shotgun (WGS) entry which is preliminary data.</text>
</comment>
<feature type="disulfide bond" evidence="1">
    <location>
        <begin position="10"/>
        <end position="44"/>
    </location>
</feature>
<feature type="domain" description="ShKT" evidence="3">
    <location>
        <begin position="10"/>
        <end position="44"/>
    </location>
</feature>
<evidence type="ECO:0000256" key="1">
    <source>
        <dbReference type="PROSITE-ProRule" id="PRU01005"/>
    </source>
</evidence>
<evidence type="ECO:0000259" key="3">
    <source>
        <dbReference type="PROSITE" id="PS51670"/>
    </source>
</evidence>
<feature type="domain" description="ShKT" evidence="3">
    <location>
        <begin position="142"/>
        <end position="179"/>
    </location>
</feature>
<proteinExistence type="predicted"/>
<sequence length="179" mass="19901">MIGGDGGPECIDRATNCTMNEDLCGSPVYSEYMIKFCTRTCLKCDAKRKAAASGSSRSAESAVHRRHHRHYPTQLSNSVRPLTLQAREEPPEILEVINIVDPIAIPPARRKGSLSTDLKKGAGDLKHVQKGHKNKDNAIAQCTDNHIKCSQWVTNGLCTNDRYSREQRYRLCAKSCNLC</sequence>
<dbReference type="PROSITE" id="PS51670">
    <property type="entry name" value="SHKT"/>
    <property type="match status" value="2"/>
</dbReference>
<evidence type="ECO:0000313" key="4">
    <source>
        <dbReference type="EMBL" id="KAI1728836.1"/>
    </source>
</evidence>
<dbReference type="Gene3D" id="1.10.10.1940">
    <property type="match status" value="1"/>
</dbReference>
<comment type="caution">
    <text evidence="1">Lacks conserved residue(s) required for the propagation of feature annotation.</text>
</comment>
<dbReference type="EMBL" id="JAKKPZ010000001">
    <property type="protein sequence ID" value="KAI1728836.1"/>
    <property type="molecule type" value="Genomic_DNA"/>
</dbReference>
<name>A0AAD4NII3_9BILA</name>
<dbReference type="Pfam" id="PF01549">
    <property type="entry name" value="ShK"/>
    <property type="match status" value="2"/>
</dbReference>
<dbReference type="InterPro" id="IPR003582">
    <property type="entry name" value="ShKT_dom"/>
</dbReference>
<organism evidence="4 5">
    <name type="scientific">Ditylenchus destructor</name>
    <dbReference type="NCBI Taxonomy" id="166010"/>
    <lineage>
        <taxon>Eukaryota</taxon>
        <taxon>Metazoa</taxon>
        <taxon>Ecdysozoa</taxon>
        <taxon>Nematoda</taxon>
        <taxon>Chromadorea</taxon>
        <taxon>Rhabditida</taxon>
        <taxon>Tylenchina</taxon>
        <taxon>Tylenchomorpha</taxon>
        <taxon>Sphaerularioidea</taxon>
        <taxon>Anguinidae</taxon>
        <taxon>Anguininae</taxon>
        <taxon>Ditylenchus</taxon>
    </lineage>
</organism>
<accession>A0AAD4NII3</accession>
<gene>
    <name evidence="4" type="ORF">DdX_01039</name>
</gene>
<keyword evidence="1" id="KW-1015">Disulfide bond</keyword>
<dbReference type="PANTHER" id="PTHR21724">
    <property type="entry name" value="SHKT DOMAIN-CONTAINING PROTEIN"/>
    <property type="match status" value="1"/>
</dbReference>
<dbReference type="PANTHER" id="PTHR21724:SF109">
    <property type="entry name" value="SHKT DOMAIN-CONTAINING PROTEIN"/>
    <property type="match status" value="1"/>
</dbReference>
<protein>
    <submittedName>
        <fullName evidence="4">ShK domain-like domain-containing protein</fullName>
    </submittedName>
</protein>
<evidence type="ECO:0000256" key="2">
    <source>
        <dbReference type="SAM" id="MobiDB-lite"/>
    </source>
</evidence>
<evidence type="ECO:0000313" key="5">
    <source>
        <dbReference type="Proteomes" id="UP001201812"/>
    </source>
</evidence>
<feature type="region of interest" description="Disordered" evidence="2">
    <location>
        <begin position="53"/>
        <end position="75"/>
    </location>
</feature>
<dbReference type="Proteomes" id="UP001201812">
    <property type="component" value="Unassembled WGS sequence"/>
</dbReference>
<keyword evidence="5" id="KW-1185">Reference proteome</keyword>